<proteinExistence type="predicted"/>
<gene>
    <name evidence="2" type="ORF">SAMN05660909_04873</name>
</gene>
<dbReference type="Proteomes" id="UP000199656">
    <property type="component" value="Unassembled WGS sequence"/>
</dbReference>
<evidence type="ECO:0000256" key="1">
    <source>
        <dbReference type="SAM" id="MobiDB-lite"/>
    </source>
</evidence>
<keyword evidence="3" id="KW-1185">Reference proteome</keyword>
<accession>A0A1H4G1M6</accession>
<protein>
    <submittedName>
        <fullName evidence="2">Uncharacterized protein</fullName>
    </submittedName>
</protein>
<dbReference type="AlphaFoldDB" id="A0A1H4G1M6"/>
<name>A0A1H4G1M6_9BACT</name>
<sequence length="166" mass="19177">MNYARQHHIGHHQNPTTTQTADFAQTIGRVRRLDAKTKERRRNKKRQTEIGTDNGATNGFLKCSFLPKLQEAQTVQACGKPEKTERDFYQSLSKLAGHYGIQPMQSRQYGYPYNIALALDDTEEQLRKKFCDWEEIRLIQDSKKTYFVSEERCSTGATRKLSSSLI</sequence>
<dbReference type="EMBL" id="FNRL01000031">
    <property type="protein sequence ID" value="SEB03536.1"/>
    <property type="molecule type" value="Genomic_DNA"/>
</dbReference>
<organism evidence="2 3">
    <name type="scientific">Chitinophaga terrae</name>
    <name type="common">ex Kim and Jung 2007</name>
    <dbReference type="NCBI Taxonomy" id="408074"/>
    <lineage>
        <taxon>Bacteria</taxon>
        <taxon>Pseudomonadati</taxon>
        <taxon>Bacteroidota</taxon>
        <taxon>Chitinophagia</taxon>
        <taxon>Chitinophagales</taxon>
        <taxon>Chitinophagaceae</taxon>
        <taxon>Chitinophaga</taxon>
    </lineage>
</organism>
<feature type="region of interest" description="Disordered" evidence="1">
    <location>
        <begin position="31"/>
        <end position="53"/>
    </location>
</feature>
<dbReference type="RefSeq" id="WP_211117949.1">
    <property type="nucleotide sequence ID" value="NZ_BKAT01000053.1"/>
</dbReference>
<evidence type="ECO:0000313" key="2">
    <source>
        <dbReference type="EMBL" id="SEB03536.1"/>
    </source>
</evidence>
<dbReference type="STRING" id="408074.SAMN05660909_04873"/>
<evidence type="ECO:0000313" key="3">
    <source>
        <dbReference type="Proteomes" id="UP000199656"/>
    </source>
</evidence>
<reference evidence="3" key="1">
    <citation type="submission" date="2016-10" db="EMBL/GenBank/DDBJ databases">
        <authorList>
            <person name="Varghese N."/>
            <person name="Submissions S."/>
        </authorList>
    </citation>
    <scope>NUCLEOTIDE SEQUENCE [LARGE SCALE GENOMIC DNA]</scope>
    <source>
        <strain evidence="3">DSM 23920</strain>
    </source>
</reference>